<dbReference type="PATRIC" id="fig|391937.3.peg.3401"/>
<evidence type="ECO:0000313" key="2">
    <source>
        <dbReference type="EMBL" id="EKF17688.1"/>
    </source>
</evidence>
<keyword evidence="3" id="KW-1185">Reference proteome</keyword>
<dbReference type="RefSeq" id="WP_008598200.1">
    <property type="nucleotide sequence ID" value="NZ_AMRM01000020.1"/>
</dbReference>
<evidence type="ECO:0000256" key="1">
    <source>
        <dbReference type="SAM" id="Coils"/>
    </source>
</evidence>
<dbReference type="eggNOG" id="ENOG503134I">
    <property type="taxonomic scope" value="Bacteria"/>
</dbReference>
<organism evidence="2 3">
    <name type="scientific">Nitratireductor pacificus pht-3B</name>
    <dbReference type="NCBI Taxonomy" id="391937"/>
    <lineage>
        <taxon>Bacteria</taxon>
        <taxon>Pseudomonadati</taxon>
        <taxon>Pseudomonadota</taxon>
        <taxon>Alphaproteobacteria</taxon>
        <taxon>Hyphomicrobiales</taxon>
        <taxon>Phyllobacteriaceae</taxon>
        <taxon>Nitratireductor</taxon>
    </lineage>
</organism>
<dbReference type="EMBL" id="AMRM01000020">
    <property type="protein sequence ID" value="EKF17688.1"/>
    <property type="molecule type" value="Genomic_DNA"/>
</dbReference>
<dbReference type="AlphaFoldDB" id="K2N0G2"/>
<name>K2N0G2_9HYPH</name>
<feature type="coiled-coil region" evidence="1">
    <location>
        <begin position="13"/>
        <end position="67"/>
    </location>
</feature>
<protein>
    <submittedName>
        <fullName evidence="2">Uncharacterized protein</fullName>
    </submittedName>
</protein>
<gene>
    <name evidence="2" type="ORF">NA2_16552</name>
</gene>
<sequence length="163" mass="18154">MRDDELIGRLREVRQLRQRRAEETVVRKKAELEEATARKGAAAAAVAAQLHRAAEAEQAALEALMSKPAASLADMYTIQGRPGRARREVELLREAEREAAANEAARLSELSTAQRELNHCHKATIKLGHLVDKADARKVRRAAVLAEATEEETHRLGPRWPEL</sequence>
<reference evidence="2 3" key="1">
    <citation type="journal article" date="2012" name="J. Bacteriol.">
        <title>Genome Sequence of Nitratireductor pacificus Type Strain pht-3B.</title>
        <authorList>
            <person name="Lai Q."/>
            <person name="Li G."/>
            <person name="Shao Z."/>
        </authorList>
    </citation>
    <scope>NUCLEOTIDE SEQUENCE [LARGE SCALE GENOMIC DNA]</scope>
    <source>
        <strain evidence="3">pht-3B</strain>
    </source>
</reference>
<evidence type="ECO:0000313" key="3">
    <source>
        <dbReference type="Proteomes" id="UP000006786"/>
    </source>
</evidence>
<dbReference type="Proteomes" id="UP000006786">
    <property type="component" value="Unassembled WGS sequence"/>
</dbReference>
<dbReference type="STRING" id="391937.NA2_16552"/>
<comment type="caution">
    <text evidence="2">The sequence shown here is derived from an EMBL/GenBank/DDBJ whole genome shotgun (WGS) entry which is preliminary data.</text>
</comment>
<proteinExistence type="predicted"/>
<accession>K2N0G2</accession>
<keyword evidence="1" id="KW-0175">Coiled coil</keyword>